<reference evidence="3 4" key="1">
    <citation type="submission" date="2023-08" db="EMBL/GenBank/DDBJ databases">
        <title>Black Yeasts Isolated from many extreme environments.</title>
        <authorList>
            <person name="Coleine C."/>
            <person name="Stajich J.E."/>
            <person name="Selbmann L."/>
        </authorList>
    </citation>
    <scope>NUCLEOTIDE SEQUENCE [LARGE SCALE GENOMIC DNA]</scope>
    <source>
        <strain evidence="3 4">CCFEE 5792</strain>
    </source>
</reference>
<name>A0AAV9NQK3_9EURO</name>
<dbReference type="GO" id="GO:0016491">
    <property type="term" value="F:oxidoreductase activity"/>
    <property type="evidence" value="ECO:0007669"/>
    <property type="project" value="InterPro"/>
</dbReference>
<comment type="similarity">
    <text evidence="1">Belongs to the tpcK family.</text>
</comment>
<feature type="domain" description="EthD" evidence="2">
    <location>
        <begin position="17"/>
        <end position="114"/>
    </location>
</feature>
<dbReference type="InterPro" id="IPR011008">
    <property type="entry name" value="Dimeric_a/b-barrel"/>
</dbReference>
<dbReference type="RefSeq" id="XP_064710492.1">
    <property type="nucleotide sequence ID" value="XM_064851489.1"/>
</dbReference>
<dbReference type="EMBL" id="JAVRRD010000003">
    <property type="protein sequence ID" value="KAK5061395.1"/>
    <property type="molecule type" value="Genomic_DNA"/>
</dbReference>
<evidence type="ECO:0000313" key="4">
    <source>
        <dbReference type="Proteomes" id="UP001358417"/>
    </source>
</evidence>
<dbReference type="Pfam" id="PF07110">
    <property type="entry name" value="EthD"/>
    <property type="match status" value="1"/>
</dbReference>
<dbReference type="AlphaFoldDB" id="A0AAV9NQK3"/>
<dbReference type="Proteomes" id="UP001358417">
    <property type="component" value="Unassembled WGS sequence"/>
</dbReference>
<accession>A0AAV9NQK3</accession>
<dbReference type="GeneID" id="89976102"/>
<comment type="caution">
    <text evidence="3">The sequence shown here is derived from an EMBL/GenBank/DDBJ whole genome shotgun (WGS) entry which is preliminary data.</text>
</comment>
<sequence length="144" mass="16794">MAKKTQVFRVSIYLKRKEGLSVEEFNRYWSEIHGPLVRPLIQKYGILKYTQYHTSDTLQQSAIDAYPDLKSLSLTPYDGVAEFIVKDMADIRKSQEDPFYLNEVRNDEANFFDVSGAHWTIGWEEVYVEDNKLVPESQIRLNAP</sequence>
<evidence type="ECO:0000259" key="2">
    <source>
        <dbReference type="Pfam" id="PF07110"/>
    </source>
</evidence>
<dbReference type="SUPFAM" id="SSF54909">
    <property type="entry name" value="Dimeric alpha+beta barrel"/>
    <property type="match status" value="1"/>
</dbReference>
<keyword evidence="4" id="KW-1185">Reference proteome</keyword>
<evidence type="ECO:0000256" key="1">
    <source>
        <dbReference type="ARBA" id="ARBA00005986"/>
    </source>
</evidence>
<dbReference type="InterPro" id="IPR009799">
    <property type="entry name" value="EthD_dom"/>
</dbReference>
<protein>
    <recommendedName>
        <fullName evidence="2">EthD domain-containing protein</fullName>
    </recommendedName>
</protein>
<dbReference type="Gene3D" id="3.30.70.100">
    <property type="match status" value="1"/>
</dbReference>
<proteinExistence type="inferred from homology"/>
<evidence type="ECO:0000313" key="3">
    <source>
        <dbReference type="EMBL" id="KAK5061395.1"/>
    </source>
</evidence>
<gene>
    <name evidence="3" type="ORF">LTR84_007937</name>
</gene>
<organism evidence="3 4">
    <name type="scientific">Exophiala bonariae</name>
    <dbReference type="NCBI Taxonomy" id="1690606"/>
    <lineage>
        <taxon>Eukaryota</taxon>
        <taxon>Fungi</taxon>
        <taxon>Dikarya</taxon>
        <taxon>Ascomycota</taxon>
        <taxon>Pezizomycotina</taxon>
        <taxon>Eurotiomycetes</taxon>
        <taxon>Chaetothyriomycetidae</taxon>
        <taxon>Chaetothyriales</taxon>
        <taxon>Herpotrichiellaceae</taxon>
        <taxon>Exophiala</taxon>
    </lineage>
</organism>